<evidence type="ECO:0000256" key="6">
    <source>
        <dbReference type="ARBA" id="ARBA00022655"/>
    </source>
</evidence>
<dbReference type="SUPFAM" id="SSF48179">
    <property type="entry name" value="6-phosphogluconate dehydrogenase C-terminal domain-like"/>
    <property type="match status" value="1"/>
</dbReference>
<organism evidence="14 15">
    <name type="scientific">Naasia aerilata</name>
    <dbReference type="NCBI Taxonomy" id="1162966"/>
    <lineage>
        <taxon>Bacteria</taxon>
        <taxon>Bacillati</taxon>
        <taxon>Actinomycetota</taxon>
        <taxon>Actinomycetes</taxon>
        <taxon>Micrococcales</taxon>
        <taxon>Microbacteriaceae</taxon>
        <taxon>Naasia</taxon>
    </lineage>
</organism>
<dbReference type="PANTHER" id="PTHR43765">
    <property type="entry name" value="2-DEHYDROPANTOATE 2-REDUCTASE-RELATED"/>
    <property type="match status" value="1"/>
</dbReference>
<dbReference type="InterPro" id="IPR050838">
    <property type="entry name" value="Ketopantoate_reductase"/>
</dbReference>
<dbReference type="Proteomes" id="UP001321498">
    <property type="component" value="Chromosome"/>
</dbReference>
<evidence type="ECO:0000256" key="8">
    <source>
        <dbReference type="ARBA" id="ARBA00023002"/>
    </source>
</evidence>
<evidence type="ECO:0000256" key="3">
    <source>
        <dbReference type="ARBA" id="ARBA00007870"/>
    </source>
</evidence>
<dbReference type="Gene3D" id="1.10.1040.10">
    <property type="entry name" value="N-(1-d-carboxylethyl)-l-norvaline Dehydrogenase, domain 2"/>
    <property type="match status" value="1"/>
</dbReference>
<feature type="domain" description="Ketopantoate reductase N-terminal" evidence="12">
    <location>
        <begin position="3"/>
        <end position="147"/>
    </location>
</feature>
<evidence type="ECO:0000256" key="2">
    <source>
        <dbReference type="ARBA" id="ARBA00004994"/>
    </source>
</evidence>
<evidence type="ECO:0000256" key="9">
    <source>
        <dbReference type="ARBA" id="ARBA00032024"/>
    </source>
</evidence>
<dbReference type="Gene3D" id="3.40.50.720">
    <property type="entry name" value="NAD(P)-binding Rossmann-like Domain"/>
    <property type="match status" value="1"/>
</dbReference>
<dbReference type="EMBL" id="AP027731">
    <property type="protein sequence ID" value="BDZ47691.1"/>
    <property type="molecule type" value="Genomic_DNA"/>
</dbReference>
<name>A0ABM8GH52_9MICO</name>
<evidence type="ECO:0000256" key="4">
    <source>
        <dbReference type="ARBA" id="ARBA00013014"/>
    </source>
</evidence>
<comment type="function">
    <text evidence="1 11">Catalyzes the NADPH-dependent reduction of ketopantoate into pantoic acid.</text>
</comment>
<dbReference type="InterPro" id="IPR013752">
    <property type="entry name" value="KPA_reductase"/>
</dbReference>
<evidence type="ECO:0000259" key="12">
    <source>
        <dbReference type="Pfam" id="PF02558"/>
    </source>
</evidence>
<dbReference type="EC" id="1.1.1.169" evidence="4 11"/>
<dbReference type="InterPro" id="IPR013328">
    <property type="entry name" value="6PGD_dom2"/>
</dbReference>
<gene>
    <name evidence="14" type="ORF">GCM10025866_36000</name>
</gene>
<keyword evidence="15" id="KW-1185">Reference proteome</keyword>
<keyword evidence="8 11" id="KW-0560">Oxidoreductase</keyword>
<feature type="domain" description="Ketopantoate reductase C-terminal" evidence="13">
    <location>
        <begin position="167"/>
        <end position="309"/>
    </location>
</feature>
<evidence type="ECO:0000256" key="11">
    <source>
        <dbReference type="RuleBase" id="RU362068"/>
    </source>
</evidence>
<keyword evidence="6 11" id="KW-0566">Pantothenate biosynthesis</keyword>
<evidence type="ECO:0000256" key="7">
    <source>
        <dbReference type="ARBA" id="ARBA00022857"/>
    </source>
</evidence>
<dbReference type="InterPro" id="IPR003710">
    <property type="entry name" value="ApbA"/>
</dbReference>
<dbReference type="SUPFAM" id="SSF51735">
    <property type="entry name" value="NAD(P)-binding Rossmann-fold domains"/>
    <property type="match status" value="1"/>
</dbReference>
<evidence type="ECO:0000313" key="15">
    <source>
        <dbReference type="Proteomes" id="UP001321498"/>
    </source>
</evidence>
<dbReference type="Pfam" id="PF02558">
    <property type="entry name" value="ApbA"/>
    <property type="match status" value="1"/>
</dbReference>
<evidence type="ECO:0000313" key="14">
    <source>
        <dbReference type="EMBL" id="BDZ47691.1"/>
    </source>
</evidence>
<evidence type="ECO:0000259" key="13">
    <source>
        <dbReference type="Pfam" id="PF08546"/>
    </source>
</evidence>
<evidence type="ECO:0000256" key="10">
    <source>
        <dbReference type="ARBA" id="ARBA00048793"/>
    </source>
</evidence>
<protein>
    <recommendedName>
        <fullName evidence="5 11">2-dehydropantoate 2-reductase</fullName>
        <ecNumber evidence="4 11">1.1.1.169</ecNumber>
    </recommendedName>
    <alternativeName>
        <fullName evidence="9 11">Ketopantoate reductase</fullName>
    </alternativeName>
</protein>
<dbReference type="NCBIfam" id="TIGR00745">
    <property type="entry name" value="apbA_panE"/>
    <property type="match status" value="1"/>
</dbReference>
<dbReference type="Pfam" id="PF08546">
    <property type="entry name" value="ApbA_C"/>
    <property type="match status" value="1"/>
</dbReference>
<evidence type="ECO:0000256" key="1">
    <source>
        <dbReference type="ARBA" id="ARBA00002919"/>
    </source>
</evidence>
<dbReference type="RefSeq" id="WP_286277553.1">
    <property type="nucleotide sequence ID" value="NZ_AP027731.1"/>
</dbReference>
<evidence type="ECO:0000256" key="5">
    <source>
        <dbReference type="ARBA" id="ARBA00019465"/>
    </source>
</evidence>
<dbReference type="InterPro" id="IPR036291">
    <property type="entry name" value="NAD(P)-bd_dom_sf"/>
</dbReference>
<comment type="catalytic activity">
    <reaction evidence="10 11">
        <text>(R)-pantoate + NADP(+) = 2-dehydropantoate + NADPH + H(+)</text>
        <dbReference type="Rhea" id="RHEA:16233"/>
        <dbReference type="ChEBI" id="CHEBI:11561"/>
        <dbReference type="ChEBI" id="CHEBI:15378"/>
        <dbReference type="ChEBI" id="CHEBI:15980"/>
        <dbReference type="ChEBI" id="CHEBI:57783"/>
        <dbReference type="ChEBI" id="CHEBI:58349"/>
        <dbReference type="EC" id="1.1.1.169"/>
    </reaction>
</comment>
<dbReference type="InterPro" id="IPR013332">
    <property type="entry name" value="KPR_N"/>
</dbReference>
<sequence length="327" mass="33302">MRVGVIGAGAVGGALAALLDRSGHRVTVTARASTLPIVAEEGIRLTGGWGEHRARVGVGPVLTEPQDLVLVATKAMDAPEAAAASAAACEGATVVVVQNGLEGVTRAVELLPRSRVLGGLALFAASLVAPGEVRITTPGAMYVGPAERSDPVIAVLNGAVPTLAVSDLRGMQWTKLIVNQVNALPAITGKSVQEVVADAGLRRVLTRSIQEAARVGLASGVSFGSMSGLNAPLLRLVALAPARLAERLPRLMARRMGSVPNPGSTLQSIRRGQPTEIDYLNGAVVDAARAAGGTAPVNAALTTMVHEVEGSGDFLSPGEVVRRVGGD</sequence>
<comment type="similarity">
    <text evidence="3 11">Belongs to the ketopantoate reductase family.</text>
</comment>
<dbReference type="InterPro" id="IPR008927">
    <property type="entry name" value="6-PGluconate_DH-like_C_sf"/>
</dbReference>
<reference evidence="15" key="1">
    <citation type="journal article" date="2019" name="Int. J. Syst. Evol. Microbiol.">
        <title>The Global Catalogue of Microorganisms (GCM) 10K type strain sequencing project: providing services to taxonomists for standard genome sequencing and annotation.</title>
        <authorList>
            <consortium name="The Broad Institute Genomics Platform"/>
            <consortium name="The Broad Institute Genome Sequencing Center for Infectious Disease"/>
            <person name="Wu L."/>
            <person name="Ma J."/>
        </authorList>
    </citation>
    <scope>NUCLEOTIDE SEQUENCE [LARGE SCALE GENOMIC DNA]</scope>
    <source>
        <strain evidence="15">NBRC 108725</strain>
    </source>
</reference>
<proteinExistence type="inferred from homology"/>
<comment type="pathway">
    <text evidence="2 11">Cofactor biosynthesis; (R)-pantothenate biosynthesis; (R)-pantoate from 3-methyl-2-oxobutanoate: step 2/2.</text>
</comment>
<dbReference type="PANTHER" id="PTHR43765:SF2">
    <property type="entry name" value="2-DEHYDROPANTOATE 2-REDUCTASE"/>
    <property type="match status" value="1"/>
</dbReference>
<keyword evidence="7 11" id="KW-0521">NADP</keyword>
<accession>A0ABM8GH52</accession>